<dbReference type="GO" id="GO:0005109">
    <property type="term" value="F:frizzled binding"/>
    <property type="evidence" value="ECO:0007669"/>
    <property type="project" value="TreeGrafter"/>
</dbReference>
<keyword evidence="8" id="KW-0449">Lipoprotein</keyword>
<evidence type="ECO:0000256" key="5">
    <source>
        <dbReference type="ARBA" id="ARBA00022530"/>
    </source>
</evidence>
<evidence type="ECO:0000256" key="1">
    <source>
        <dbReference type="ARBA" id="ARBA00004498"/>
    </source>
</evidence>
<protein>
    <recommendedName>
        <fullName evidence="9">Protein Wnt</fullName>
    </recommendedName>
</protein>
<keyword evidence="6 9" id="KW-0879">Wnt signaling pathway</keyword>
<dbReference type="FunCoup" id="A0A6L2PLR6">
    <property type="interactions" value="7"/>
</dbReference>
<evidence type="ECO:0000256" key="4">
    <source>
        <dbReference type="ARBA" id="ARBA00022525"/>
    </source>
</evidence>
<dbReference type="PANTHER" id="PTHR12027:SF97">
    <property type="entry name" value="PROTEIN WNT-4"/>
    <property type="match status" value="1"/>
</dbReference>
<dbReference type="GO" id="GO:0060070">
    <property type="term" value="P:canonical Wnt signaling pathway"/>
    <property type="evidence" value="ECO:0007669"/>
    <property type="project" value="TreeGrafter"/>
</dbReference>
<name>A0A6L2PLR6_COPFO</name>
<dbReference type="PROSITE" id="PS00246">
    <property type="entry name" value="WNT1"/>
    <property type="match status" value="1"/>
</dbReference>
<sequence length="295" mass="34161">MFETSSRSSPCTASRQNKRLCRNKSVRDILQKARFHATTECQEQFRYDRWNCSAEHKNISFFDGSKVYRETALLYAMSAAALTHVIARECAEGSRRLCRCAGHPSPEDTVRNWRWGISDDNYSFGRRFTRRFAQLRYRRVDHLHGYLVRHNMVVGIQAVGQMQTVCKCHGVSGSCTTKTCWKRLKPFKETVEILKGSYHKAQLKVYKNRASRQGSSKGQMSRNTLVYTDSSPDFCPTTRGRRCLDSDNCGVLCCSRGYISRSVEETEHCDCHWVSKHYKLSCRRCTFMKEIYACK</sequence>
<dbReference type="OrthoDB" id="5945655at2759"/>
<dbReference type="Proteomes" id="UP000502823">
    <property type="component" value="Unassembled WGS sequence"/>
</dbReference>
<comment type="subcellular location">
    <subcellularLocation>
        <location evidence="1 9">Secreted</location>
        <location evidence="1 9">Extracellular space</location>
        <location evidence="1 9">Extracellular matrix</location>
    </subcellularLocation>
</comment>
<keyword evidence="3 9" id="KW-0217">Developmental protein</keyword>
<keyword evidence="5" id="KW-0272">Extracellular matrix</keyword>
<evidence type="ECO:0000256" key="9">
    <source>
        <dbReference type="RuleBase" id="RU003500"/>
    </source>
</evidence>
<evidence type="ECO:0000256" key="2">
    <source>
        <dbReference type="ARBA" id="ARBA00005683"/>
    </source>
</evidence>
<gene>
    <name evidence="10" type="ORF">Cfor_02420</name>
</gene>
<organism evidence="10 11">
    <name type="scientific">Coptotermes formosanus</name>
    <name type="common">Formosan subterranean termite</name>
    <dbReference type="NCBI Taxonomy" id="36987"/>
    <lineage>
        <taxon>Eukaryota</taxon>
        <taxon>Metazoa</taxon>
        <taxon>Ecdysozoa</taxon>
        <taxon>Arthropoda</taxon>
        <taxon>Hexapoda</taxon>
        <taxon>Insecta</taxon>
        <taxon>Pterygota</taxon>
        <taxon>Neoptera</taxon>
        <taxon>Polyneoptera</taxon>
        <taxon>Dictyoptera</taxon>
        <taxon>Blattodea</taxon>
        <taxon>Blattoidea</taxon>
        <taxon>Termitoidae</taxon>
        <taxon>Rhinotermitidae</taxon>
        <taxon>Coptotermes</taxon>
    </lineage>
</organism>
<keyword evidence="4" id="KW-0964">Secreted</keyword>
<dbReference type="InterPro" id="IPR018161">
    <property type="entry name" value="Wnt_CS"/>
</dbReference>
<keyword evidence="11" id="KW-1185">Reference proteome</keyword>
<dbReference type="AlphaFoldDB" id="A0A6L2PLR6"/>
<evidence type="ECO:0000313" key="10">
    <source>
        <dbReference type="EMBL" id="GFG31488.1"/>
    </source>
</evidence>
<dbReference type="PRINTS" id="PR01349">
    <property type="entry name" value="WNTPROTEIN"/>
</dbReference>
<dbReference type="GO" id="GO:0005125">
    <property type="term" value="F:cytokine activity"/>
    <property type="evidence" value="ECO:0007669"/>
    <property type="project" value="TreeGrafter"/>
</dbReference>
<evidence type="ECO:0000256" key="7">
    <source>
        <dbReference type="ARBA" id="ARBA00023157"/>
    </source>
</evidence>
<dbReference type="SMART" id="SM00097">
    <property type="entry name" value="WNT1"/>
    <property type="match status" value="1"/>
</dbReference>
<evidence type="ECO:0000256" key="6">
    <source>
        <dbReference type="ARBA" id="ARBA00022687"/>
    </source>
</evidence>
<dbReference type="PANTHER" id="PTHR12027">
    <property type="entry name" value="WNT RELATED"/>
    <property type="match status" value="1"/>
</dbReference>
<comment type="caution">
    <text evidence="10">The sequence shown here is derived from an EMBL/GenBank/DDBJ whole genome shotgun (WGS) entry which is preliminary data.</text>
</comment>
<dbReference type="Pfam" id="PF00110">
    <property type="entry name" value="wnt"/>
    <property type="match status" value="1"/>
</dbReference>
<keyword evidence="7" id="KW-1015">Disulfide bond</keyword>
<evidence type="ECO:0000256" key="8">
    <source>
        <dbReference type="ARBA" id="ARBA00023288"/>
    </source>
</evidence>
<comment type="similarity">
    <text evidence="2 9">Belongs to the Wnt family.</text>
</comment>
<evidence type="ECO:0000313" key="11">
    <source>
        <dbReference type="Proteomes" id="UP000502823"/>
    </source>
</evidence>
<proteinExistence type="inferred from homology"/>
<dbReference type="GO" id="GO:0005615">
    <property type="term" value="C:extracellular space"/>
    <property type="evidence" value="ECO:0007669"/>
    <property type="project" value="TreeGrafter"/>
</dbReference>
<dbReference type="GO" id="GO:0030182">
    <property type="term" value="P:neuron differentiation"/>
    <property type="evidence" value="ECO:0007669"/>
    <property type="project" value="TreeGrafter"/>
</dbReference>
<dbReference type="EMBL" id="BLKM01000309">
    <property type="protein sequence ID" value="GFG31488.1"/>
    <property type="molecule type" value="Genomic_DNA"/>
</dbReference>
<dbReference type="InParanoid" id="A0A6L2PLR6"/>
<accession>A0A6L2PLR6</accession>
<dbReference type="InterPro" id="IPR005817">
    <property type="entry name" value="Wnt"/>
</dbReference>
<dbReference type="GO" id="GO:0045165">
    <property type="term" value="P:cell fate commitment"/>
    <property type="evidence" value="ECO:0007669"/>
    <property type="project" value="TreeGrafter"/>
</dbReference>
<evidence type="ECO:0000256" key="3">
    <source>
        <dbReference type="ARBA" id="ARBA00022473"/>
    </source>
</evidence>
<reference evidence="11" key="1">
    <citation type="submission" date="2020-01" db="EMBL/GenBank/DDBJ databases">
        <title>Draft genome sequence of the Termite Coptotermes fromosanus.</title>
        <authorList>
            <person name="Itakura S."/>
            <person name="Yosikawa Y."/>
            <person name="Umezawa K."/>
        </authorList>
    </citation>
    <scope>NUCLEOTIDE SEQUENCE [LARGE SCALE GENOMIC DNA]</scope>
</reference>
<comment type="function">
    <text evidence="9">Ligand for members of the frizzled family of seven transmembrane receptors.</text>
</comment>